<keyword evidence="1" id="KW-0805">Transcription regulation</keyword>
<proteinExistence type="predicted"/>
<dbReference type="AlphaFoldDB" id="A0A0F7P8M0"/>
<protein>
    <submittedName>
        <fullName evidence="4">Transcriptional regulator</fullName>
    </submittedName>
</protein>
<dbReference type="STRING" id="1604004.HLASA_0056"/>
<dbReference type="Proteomes" id="UP000069906">
    <property type="component" value="Chromosome"/>
</dbReference>
<dbReference type="PANTHER" id="PTHR34236">
    <property type="entry name" value="DIMETHYL SULFOXIDE REDUCTASE TRANSCRIPTIONAL ACTIVATOR"/>
    <property type="match status" value="1"/>
</dbReference>
<evidence type="ECO:0000259" key="3">
    <source>
        <dbReference type="Pfam" id="PF04967"/>
    </source>
</evidence>
<keyword evidence="7" id="KW-1185">Reference proteome</keyword>
<evidence type="ECO:0000256" key="2">
    <source>
        <dbReference type="ARBA" id="ARBA00023163"/>
    </source>
</evidence>
<dbReference type="Proteomes" id="UP000060390">
    <property type="component" value="Chromosome"/>
</dbReference>
<feature type="domain" description="HTH bat-type" evidence="3">
    <location>
        <begin position="144"/>
        <end position="195"/>
    </location>
</feature>
<dbReference type="RefSeq" id="WP_050047422.1">
    <property type="nucleotide sequence ID" value="NZ_CP008874.1"/>
</dbReference>
<reference evidence="5 6" key="3">
    <citation type="journal article" date="2016" name="Stand. Genomic Sci.">
        <title>Complete genome sequence of 'Halanaeroarchaeum sulfurireducens' M27-SA2, a sulfur-reducing and acetate-oxidizing haloarchaeon from the deep-sea hypersaline anoxic lake Medee.</title>
        <authorList>
            <person name="Messina E."/>
            <person name="Sorokin D.Y."/>
            <person name="Kublanov I.V."/>
            <person name="Toshchakov S."/>
            <person name="Lopatina A."/>
            <person name="Arcadi E."/>
            <person name="Smedile F."/>
            <person name="La Spada G."/>
            <person name="La Cono V."/>
            <person name="Yakimov M.M."/>
        </authorList>
    </citation>
    <scope>NUCLEOTIDE SEQUENCE [LARGE SCALE GENOMIC DNA]</scope>
    <source>
        <strain evidence="5 6">M27-SA2</strain>
    </source>
</reference>
<gene>
    <name evidence="5" type="ORF">HLASA_0056</name>
    <name evidence="4" type="ORF">HLASF_0056</name>
</gene>
<dbReference type="PANTHER" id="PTHR34236:SF1">
    <property type="entry name" value="DIMETHYL SULFOXIDE REDUCTASE TRANSCRIPTIONAL ACTIVATOR"/>
    <property type="match status" value="1"/>
</dbReference>
<dbReference type="EMBL" id="CP008874">
    <property type="protein sequence ID" value="AKH96570.1"/>
    <property type="molecule type" value="Genomic_DNA"/>
</dbReference>
<accession>A0A0F7P8M0</accession>
<reference evidence="6" key="2">
    <citation type="submission" date="2015-05" db="EMBL/GenBank/DDBJ databases">
        <title>Complete genome sequence of Halanaeroarchaeum sulfurireducens type strain M27-SA2, a sulfate-reducer haloarchaeon from marine anoxic lake Medee.</title>
        <authorList>
            <person name="Messina E."/>
            <person name="Kublanov I.V."/>
            <person name="Toshchakov S."/>
            <person name="Arcadi E."/>
            <person name="La Spada G."/>
            <person name="La Cono V."/>
            <person name="Yakimov M.M."/>
        </authorList>
    </citation>
    <scope>NUCLEOTIDE SEQUENCE [LARGE SCALE GENOMIC DNA]</scope>
    <source>
        <strain evidence="6">M27-SA2</strain>
    </source>
</reference>
<name>A0A0F7P8M0_9EURY</name>
<sequence>MAVDETTREFERREYRLTYRVTPPSTCPIERMGREVDDVSIFRTPDDMKCDFTVREDGKSSVKHHRRSADRRCPCSVFFETRAVPHVTLDGEDLRITTYVDEPEAGYDIAERLKSISEDVSLVDFRRVAGEDADLNARIDLSALTKKQLQAVAIALERGYYRTPSETTIEEMAAETDVSSSAFATRLRNAEQAIADQLLDAI</sequence>
<evidence type="ECO:0000313" key="6">
    <source>
        <dbReference type="Proteomes" id="UP000060390"/>
    </source>
</evidence>
<dbReference type="OrthoDB" id="27447at2157"/>
<evidence type="ECO:0000313" key="4">
    <source>
        <dbReference type="EMBL" id="AKH96570.1"/>
    </source>
</evidence>
<evidence type="ECO:0000313" key="5">
    <source>
        <dbReference type="EMBL" id="ALG80972.1"/>
    </source>
</evidence>
<evidence type="ECO:0000256" key="1">
    <source>
        <dbReference type="ARBA" id="ARBA00023015"/>
    </source>
</evidence>
<reference evidence="4 7" key="1">
    <citation type="journal article" date="2015" name="ISME J.">
        <title>Elemental sulfur and acetate can support life of a novel strictly anaerobic haloarchaeon.</title>
        <authorList>
            <person name="Sorokin D.Y."/>
            <person name="Kublanov I.V."/>
            <person name="Gavrilov S.N."/>
            <person name="Rojo D."/>
            <person name="Roman P."/>
            <person name="Golyshin P.N."/>
            <person name="Slepak V.Z."/>
            <person name="Smedile F."/>
            <person name="Ferrer M."/>
            <person name="Messina E."/>
            <person name="La Cono V."/>
            <person name="Yakimov M.M."/>
        </authorList>
    </citation>
    <scope>NUCLEOTIDE SEQUENCE [LARGE SCALE GENOMIC DNA]</scope>
    <source>
        <strain evidence="4 7">HSR2</strain>
    </source>
</reference>
<keyword evidence="2" id="KW-0804">Transcription</keyword>
<dbReference type="EMBL" id="CP011564">
    <property type="protein sequence ID" value="ALG80972.1"/>
    <property type="molecule type" value="Genomic_DNA"/>
</dbReference>
<dbReference type="Pfam" id="PF04967">
    <property type="entry name" value="HTH_10"/>
    <property type="match status" value="1"/>
</dbReference>
<dbReference type="KEGG" id="hsf:HLASA_0056"/>
<evidence type="ECO:0000313" key="7">
    <source>
        <dbReference type="Proteomes" id="UP000069906"/>
    </source>
</evidence>
<dbReference type="InterPro" id="IPR007050">
    <property type="entry name" value="HTH_bacterioopsin"/>
</dbReference>
<dbReference type="KEGG" id="hsu:HLASF_0056"/>
<dbReference type="HOGENOM" id="CLU_109670_1_0_2"/>
<organism evidence="4 7">
    <name type="scientific">Halanaeroarchaeum sulfurireducens</name>
    <dbReference type="NCBI Taxonomy" id="1604004"/>
    <lineage>
        <taxon>Archaea</taxon>
        <taxon>Methanobacteriati</taxon>
        <taxon>Methanobacteriota</taxon>
        <taxon>Stenosarchaea group</taxon>
        <taxon>Halobacteria</taxon>
        <taxon>Halobacteriales</taxon>
        <taxon>Halobacteriaceae</taxon>
        <taxon>Halanaeroarchaeum</taxon>
    </lineage>
</organism>
<dbReference type="GeneID" id="26009430"/>